<dbReference type="Gene3D" id="3.30.540.10">
    <property type="entry name" value="Fructose-1,6-Bisphosphatase, subunit A, domain 1"/>
    <property type="match status" value="1"/>
</dbReference>
<feature type="binding site" evidence="9">
    <location>
        <position position="88"/>
    </location>
    <ligand>
        <name>Mg(2+)</name>
        <dbReference type="ChEBI" id="CHEBI:18420"/>
        <label>2</label>
    </ligand>
</feature>
<dbReference type="GO" id="GO:0000287">
    <property type="term" value="F:magnesium ion binding"/>
    <property type="evidence" value="ECO:0007669"/>
    <property type="project" value="UniProtKB-UniRule"/>
</dbReference>
<dbReference type="GO" id="GO:0000103">
    <property type="term" value="P:sulfate assimilation"/>
    <property type="evidence" value="ECO:0007669"/>
    <property type="project" value="TreeGrafter"/>
</dbReference>
<keyword evidence="3 9" id="KW-1003">Cell membrane</keyword>
<dbReference type="GO" id="GO:0046854">
    <property type="term" value="P:phosphatidylinositol phosphate biosynthetic process"/>
    <property type="evidence" value="ECO:0007669"/>
    <property type="project" value="InterPro"/>
</dbReference>
<feature type="binding site" evidence="9">
    <location>
        <position position="90"/>
    </location>
    <ligand>
        <name>Mg(2+)</name>
        <dbReference type="ChEBI" id="CHEBI:18420"/>
        <label>1</label>
    </ligand>
</feature>
<dbReference type="RefSeq" id="WP_202936552.1">
    <property type="nucleotide sequence ID" value="NZ_JARQTW010000009.1"/>
</dbReference>
<sequence>MQRTPDLLQAVIAVSHQAGEHLKRFYARSVHIRTKSDNTPVTEADLFISRFLTEKLTALTPDIPVLSEENCEMPLELRSKWQEYWLIDPLDGTKHFINRTGQFGILIALIQHNRPTLGVIYAPITGITHYAMKDYGAFRLQNGRSVRLRARRIDPSKPLKIAIGSELAIAKVRSILNENIRAEFVVHGSSGLKCAMVADGQADCYVRLGRTGEWDTAAGELLLEELGGNALDDHYRPLTYNQRETFVNPDFVITADASVDWKTVFQFNLS</sequence>
<feature type="binding site" evidence="10">
    <location>
        <position position="90"/>
    </location>
    <ligand>
        <name>Mg(2+)</name>
        <dbReference type="ChEBI" id="CHEBI:18420"/>
        <label>2</label>
    </ligand>
</feature>
<evidence type="ECO:0000256" key="2">
    <source>
        <dbReference type="ARBA" id="ARBA00005289"/>
    </source>
</evidence>
<comment type="catalytic activity">
    <reaction evidence="1 9">
        <text>adenosine 3',5'-bisphosphate + H2O = AMP + phosphate</text>
        <dbReference type="Rhea" id="RHEA:10040"/>
        <dbReference type="ChEBI" id="CHEBI:15377"/>
        <dbReference type="ChEBI" id="CHEBI:43474"/>
        <dbReference type="ChEBI" id="CHEBI:58343"/>
        <dbReference type="ChEBI" id="CHEBI:456215"/>
        <dbReference type="EC" id="3.1.3.7"/>
    </reaction>
</comment>
<dbReference type="GO" id="GO:0050427">
    <property type="term" value="P:3'-phosphoadenosine 5'-phosphosulfate metabolic process"/>
    <property type="evidence" value="ECO:0007669"/>
    <property type="project" value="TreeGrafter"/>
</dbReference>
<dbReference type="GO" id="GO:0008441">
    <property type="term" value="F:3'(2'),5'-bisphosphate nucleotidase activity"/>
    <property type="evidence" value="ECO:0007669"/>
    <property type="project" value="UniProtKB-UniRule"/>
</dbReference>
<feature type="binding site" evidence="9">
    <location>
        <position position="215"/>
    </location>
    <ligand>
        <name>substrate</name>
    </ligand>
</feature>
<evidence type="ECO:0000256" key="4">
    <source>
        <dbReference type="ARBA" id="ARBA00022519"/>
    </source>
</evidence>
<dbReference type="GO" id="GO:0005886">
    <property type="term" value="C:plasma membrane"/>
    <property type="evidence" value="ECO:0007669"/>
    <property type="project" value="UniProtKB-SubCell"/>
</dbReference>
<evidence type="ECO:0000313" key="12">
    <source>
        <dbReference type="Proteomes" id="UP001214976"/>
    </source>
</evidence>
<reference evidence="11" key="1">
    <citation type="submission" date="2023-03" db="EMBL/GenBank/DDBJ databases">
        <title>Classification of Bisgaard taxon 6 and taxon 10 as Exercitatus varius gen. nov., spec. nov.</title>
        <authorList>
            <person name="Christensen H."/>
        </authorList>
    </citation>
    <scope>NUCLEOTIDE SEQUENCE</scope>
    <source>
        <strain evidence="11">86116</strain>
    </source>
</reference>
<dbReference type="Pfam" id="PF00459">
    <property type="entry name" value="Inositol_P"/>
    <property type="match status" value="1"/>
</dbReference>
<keyword evidence="7 9" id="KW-0460">Magnesium</keyword>
<feature type="binding site" evidence="10">
    <location>
        <position position="215"/>
    </location>
    <ligand>
        <name>Mg(2+)</name>
        <dbReference type="ChEBI" id="CHEBI:18420"/>
        <label>1</label>
        <note>catalytic</note>
    </ligand>
</feature>
<evidence type="ECO:0000313" key="11">
    <source>
        <dbReference type="EMBL" id="MDG2950083.1"/>
    </source>
</evidence>
<feature type="binding site" evidence="9">
    <location>
        <position position="68"/>
    </location>
    <ligand>
        <name>Mg(2+)</name>
        <dbReference type="ChEBI" id="CHEBI:18420"/>
        <label>1</label>
    </ligand>
</feature>
<dbReference type="InterPro" id="IPR000760">
    <property type="entry name" value="Inositol_monophosphatase-like"/>
</dbReference>
<feature type="binding site" evidence="10">
    <location>
        <position position="88"/>
    </location>
    <ligand>
        <name>Mg(2+)</name>
        <dbReference type="ChEBI" id="CHEBI:18420"/>
        <label>1</label>
        <note>catalytic</note>
    </ligand>
</feature>
<dbReference type="AlphaFoldDB" id="A0AAW6QD49"/>
<dbReference type="PROSITE" id="PS00629">
    <property type="entry name" value="IMP_1"/>
    <property type="match status" value="1"/>
</dbReference>
<name>A0AAW6QD49_9PAST</name>
<protein>
    <recommendedName>
        <fullName evidence="9">3'(2'),5'-bisphosphate nucleotidase CysQ</fullName>
        <ecNumber evidence="9">3.1.3.7</ecNumber>
    </recommendedName>
    <alternativeName>
        <fullName evidence="9">3'(2'),5-bisphosphonucleoside 3'(2')-phosphohydrolase</fullName>
    </alternativeName>
    <alternativeName>
        <fullName evidence="9">3'-phosphoadenosine 5'-phosphate phosphatase</fullName>
        <shortName evidence="9">PAP phosphatase</shortName>
    </alternativeName>
</protein>
<dbReference type="PRINTS" id="PR00377">
    <property type="entry name" value="IMPHPHTASES"/>
</dbReference>
<dbReference type="SUPFAM" id="SSF56655">
    <property type="entry name" value="Carbohydrate phosphatase"/>
    <property type="match status" value="1"/>
</dbReference>
<dbReference type="InterPro" id="IPR050725">
    <property type="entry name" value="CysQ/Inositol_MonoPase"/>
</dbReference>
<evidence type="ECO:0000256" key="3">
    <source>
        <dbReference type="ARBA" id="ARBA00022475"/>
    </source>
</evidence>
<dbReference type="PANTHER" id="PTHR43028:SF7">
    <property type="entry name" value="3'(2'),5'-BISPHOSPHATE NUCLEOTIDASE CYSQ"/>
    <property type="match status" value="1"/>
</dbReference>
<feature type="binding site" evidence="10">
    <location>
        <position position="68"/>
    </location>
    <ligand>
        <name>Mg(2+)</name>
        <dbReference type="ChEBI" id="CHEBI:18420"/>
        <label>1</label>
        <note>catalytic</note>
    </ligand>
</feature>
<dbReference type="Gene3D" id="3.40.190.80">
    <property type="match status" value="1"/>
</dbReference>
<dbReference type="Proteomes" id="UP001214976">
    <property type="component" value="Unassembled WGS sequence"/>
</dbReference>
<dbReference type="CDD" id="cd01638">
    <property type="entry name" value="CysQ"/>
    <property type="match status" value="1"/>
</dbReference>
<feature type="binding site" evidence="9">
    <location>
        <begin position="90"/>
        <end position="93"/>
    </location>
    <ligand>
        <name>substrate</name>
    </ligand>
</feature>
<keyword evidence="6 9" id="KW-0378">Hydrolase</keyword>
<feature type="binding site" evidence="9">
    <location>
        <position position="215"/>
    </location>
    <ligand>
        <name>Mg(2+)</name>
        <dbReference type="ChEBI" id="CHEBI:18420"/>
        <label>2</label>
    </ligand>
</feature>
<feature type="binding site" evidence="10">
    <location>
        <position position="91"/>
    </location>
    <ligand>
        <name>Mg(2+)</name>
        <dbReference type="ChEBI" id="CHEBI:18420"/>
        <label>1</label>
        <note>catalytic</note>
    </ligand>
</feature>
<gene>
    <name evidence="9 11" type="primary">cysQ</name>
    <name evidence="11" type="ORF">P7M15_06045</name>
</gene>
<comment type="function">
    <text evidence="9">Converts adenosine-3',5'-bisphosphate (PAP) to AMP.</text>
</comment>
<evidence type="ECO:0000256" key="5">
    <source>
        <dbReference type="ARBA" id="ARBA00022723"/>
    </source>
</evidence>
<evidence type="ECO:0000256" key="8">
    <source>
        <dbReference type="ARBA" id="ARBA00023136"/>
    </source>
</evidence>
<evidence type="ECO:0000256" key="7">
    <source>
        <dbReference type="ARBA" id="ARBA00022842"/>
    </source>
</evidence>
<feature type="binding site" evidence="9">
    <location>
        <position position="88"/>
    </location>
    <ligand>
        <name>Mg(2+)</name>
        <dbReference type="ChEBI" id="CHEBI:18420"/>
        <label>1</label>
    </ligand>
</feature>
<feature type="binding site" evidence="9">
    <location>
        <position position="68"/>
    </location>
    <ligand>
        <name>substrate</name>
    </ligand>
</feature>
<dbReference type="PROSITE" id="PS00630">
    <property type="entry name" value="IMP_2"/>
    <property type="match status" value="1"/>
</dbReference>
<keyword evidence="5 9" id="KW-0479">Metal-binding</keyword>
<dbReference type="EMBL" id="JARQTW010000009">
    <property type="protein sequence ID" value="MDG2950083.1"/>
    <property type="molecule type" value="Genomic_DNA"/>
</dbReference>
<dbReference type="InterPro" id="IPR020583">
    <property type="entry name" value="Inositol_monoP_metal-BS"/>
</dbReference>
<dbReference type="PANTHER" id="PTHR43028">
    <property type="entry name" value="3'(2'),5'-BISPHOSPHATE NUCLEOTIDASE 1"/>
    <property type="match status" value="1"/>
</dbReference>
<evidence type="ECO:0000256" key="1">
    <source>
        <dbReference type="ARBA" id="ARBA00001625"/>
    </source>
</evidence>
<comment type="caution">
    <text evidence="11">The sequence shown here is derived from an EMBL/GenBank/DDBJ whole genome shotgun (WGS) entry which is preliminary data.</text>
</comment>
<dbReference type="InterPro" id="IPR006240">
    <property type="entry name" value="CysQ"/>
</dbReference>
<comment type="subcellular location">
    <subcellularLocation>
        <location evidence="9">Cell inner membrane</location>
        <topology evidence="9">Peripheral membrane protein</topology>
        <orientation evidence="9">Cytoplasmic side</orientation>
    </subcellularLocation>
</comment>
<keyword evidence="4 9" id="KW-0997">Cell inner membrane</keyword>
<evidence type="ECO:0000256" key="9">
    <source>
        <dbReference type="HAMAP-Rule" id="MF_02095"/>
    </source>
</evidence>
<feature type="binding site" evidence="9">
    <location>
        <position position="91"/>
    </location>
    <ligand>
        <name>Mg(2+)</name>
        <dbReference type="ChEBI" id="CHEBI:18420"/>
        <label>2</label>
    </ligand>
</feature>
<dbReference type="NCBIfam" id="TIGR01331">
    <property type="entry name" value="bisphos_cysQ"/>
    <property type="match status" value="1"/>
</dbReference>
<dbReference type="HAMAP" id="MF_02095">
    <property type="entry name" value="CysQ"/>
    <property type="match status" value="1"/>
</dbReference>
<dbReference type="EC" id="3.1.3.7" evidence="9"/>
<proteinExistence type="inferred from homology"/>
<comment type="similarity">
    <text evidence="2 9">Belongs to the inositol monophosphatase superfamily. CysQ family.</text>
</comment>
<dbReference type="InterPro" id="IPR020550">
    <property type="entry name" value="Inositol_monophosphatase_CS"/>
</dbReference>
<evidence type="ECO:0000256" key="6">
    <source>
        <dbReference type="ARBA" id="ARBA00022801"/>
    </source>
</evidence>
<accession>A0AAW6QD49</accession>
<organism evidence="11 12">
    <name type="scientific">Exercitatus varius</name>
    <dbReference type="NCBI Taxonomy" id="67857"/>
    <lineage>
        <taxon>Bacteria</taxon>
        <taxon>Pseudomonadati</taxon>
        <taxon>Pseudomonadota</taxon>
        <taxon>Gammaproteobacteria</taxon>
        <taxon>Pasteurellales</taxon>
        <taxon>Pasteurellaceae</taxon>
        <taxon>Exercitatus</taxon>
    </lineage>
</organism>
<comment type="cofactor">
    <cofactor evidence="9 10">
        <name>Mg(2+)</name>
        <dbReference type="ChEBI" id="CHEBI:18420"/>
    </cofactor>
</comment>
<evidence type="ECO:0000256" key="10">
    <source>
        <dbReference type="PIRSR" id="PIRSR600760-2"/>
    </source>
</evidence>
<keyword evidence="8 9" id="KW-0472">Membrane</keyword>